<gene>
    <name evidence="2" type="ORF">GCM10007966_08030</name>
</gene>
<keyword evidence="1" id="KW-0812">Transmembrane</keyword>
<feature type="transmembrane region" description="Helical" evidence="1">
    <location>
        <begin position="41"/>
        <end position="60"/>
    </location>
</feature>
<organism evidence="2 3">
    <name type="scientific">Legionella impletisoli</name>
    <dbReference type="NCBI Taxonomy" id="343510"/>
    <lineage>
        <taxon>Bacteria</taxon>
        <taxon>Pseudomonadati</taxon>
        <taxon>Pseudomonadota</taxon>
        <taxon>Gammaproteobacteria</taxon>
        <taxon>Legionellales</taxon>
        <taxon>Legionellaceae</taxon>
        <taxon>Legionella</taxon>
    </lineage>
</organism>
<dbReference type="Pfam" id="PF20398">
    <property type="entry name" value="DUF6691"/>
    <property type="match status" value="1"/>
</dbReference>
<evidence type="ECO:0000256" key="1">
    <source>
        <dbReference type="SAM" id="Phobius"/>
    </source>
</evidence>
<dbReference type="InterPro" id="IPR046513">
    <property type="entry name" value="DUF6691"/>
</dbReference>
<reference evidence="2" key="1">
    <citation type="journal article" date="2014" name="Int. J. Syst. Evol. Microbiol.">
        <title>Complete genome sequence of Corynebacterium casei LMG S-19264T (=DSM 44701T), isolated from a smear-ripened cheese.</title>
        <authorList>
            <consortium name="US DOE Joint Genome Institute (JGI-PGF)"/>
            <person name="Walter F."/>
            <person name="Albersmeier A."/>
            <person name="Kalinowski J."/>
            <person name="Ruckert C."/>
        </authorList>
    </citation>
    <scope>NUCLEOTIDE SEQUENCE</scope>
    <source>
        <strain evidence="2">JCM 13919</strain>
    </source>
</reference>
<evidence type="ECO:0000313" key="3">
    <source>
        <dbReference type="Proteomes" id="UP000630149"/>
    </source>
</evidence>
<dbReference type="RefSeq" id="WP_131776258.1">
    <property type="nucleotide sequence ID" value="NZ_BMOB01000003.1"/>
</dbReference>
<keyword evidence="3" id="KW-1185">Reference proteome</keyword>
<dbReference type="OrthoDB" id="9790409at2"/>
<feature type="transmembrane region" description="Helical" evidence="1">
    <location>
        <begin position="117"/>
        <end position="136"/>
    </location>
</feature>
<dbReference type="Proteomes" id="UP000630149">
    <property type="component" value="Unassembled WGS sequence"/>
</dbReference>
<keyword evidence="1" id="KW-0472">Membrane</keyword>
<keyword evidence="1" id="KW-1133">Transmembrane helix</keyword>
<accession>A0A917JQV7</accession>
<sequence length="138" mass="15018">MYTFMAFLCGLIFGLGLTVSNMTNPNKVLNFLDVFGPWDPTLLVVLVAAVIVAFLGYFFIQGLKKPILDQMFHLPEETKITKRLVLGSACFGVGWGIAGYCPGPGITALSTFNADPLYFVVGLIIGSCFYSILYSGRT</sequence>
<name>A0A917JQV7_9GAMM</name>
<feature type="transmembrane region" description="Helical" evidence="1">
    <location>
        <begin position="80"/>
        <end position="97"/>
    </location>
</feature>
<protein>
    <submittedName>
        <fullName evidence="2">Transporter</fullName>
    </submittedName>
</protein>
<dbReference type="EMBL" id="BMOB01000003">
    <property type="protein sequence ID" value="GGI81892.1"/>
    <property type="molecule type" value="Genomic_DNA"/>
</dbReference>
<evidence type="ECO:0000313" key="2">
    <source>
        <dbReference type="EMBL" id="GGI81892.1"/>
    </source>
</evidence>
<reference evidence="2" key="2">
    <citation type="submission" date="2020-09" db="EMBL/GenBank/DDBJ databases">
        <authorList>
            <person name="Sun Q."/>
            <person name="Ohkuma M."/>
        </authorList>
    </citation>
    <scope>NUCLEOTIDE SEQUENCE</scope>
    <source>
        <strain evidence="2">JCM 13919</strain>
    </source>
</reference>
<comment type="caution">
    <text evidence="2">The sequence shown here is derived from an EMBL/GenBank/DDBJ whole genome shotgun (WGS) entry which is preliminary data.</text>
</comment>
<proteinExistence type="predicted"/>
<dbReference type="AlphaFoldDB" id="A0A917JQV7"/>